<dbReference type="InterPro" id="IPR029151">
    <property type="entry name" value="Sensor-like_sf"/>
</dbReference>
<dbReference type="PROSITE" id="PS50885">
    <property type="entry name" value="HAMP"/>
    <property type="match status" value="1"/>
</dbReference>
<name>A0A6V8LQL2_9BACT</name>
<dbReference type="AlphaFoldDB" id="A0A6V8LQL2"/>
<dbReference type="PANTHER" id="PTHR45138">
    <property type="entry name" value="REGULATORY COMPONENTS OF SENSORY TRANSDUCTION SYSTEM"/>
    <property type="match status" value="1"/>
</dbReference>
<evidence type="ECO:0000313" key="7">
    <source>
        <dbReference type="Proteomes" id="UP000494245"/>
    </source>
</evidence>
<dbReference type="CDD" id="cd01949">
    <property type="entry name" value="GGDEF"/>
    <property type="match status" value="1"/>
</dbReference>
<comment type="catalytic activity">
    <reaction evidence="2">
        <text>2 GTP = 3',3'-c-di-GMP + 2 diphosphate</text>
        <dbReference type="Rhea" id="RHEA:24898"/>
        <dbReference type="ChEBI" id="CHEBI:33019"/>
        <dbReference type="ChEBI" id="CHEBI:37565"/>
        <dbReference type="ChEBI" id="CHEBI:58805"/>
        <dbReference type="EC" id="2.7.7.65"/>
    </reaction>
</comment>
<reference evidence="6 7" key="1">
    <citation type="submission" date="2020-04" db="EMBL/GenBank/DDBJ databases">
        <authorList>
            <consortium name="Desulfovibrio sp. FSS-1 genome sequencing consortium"/>
            <person name="Shimoshige H."/>
            <person name="Kobayashi H."/>
            <person name="Maekawa T."/>
        </authorList>
    </citation>
    <scope>NUCLEOTIDE SEQUENCE [LARGE SCALE GENOMIC DNA]</scope>
    <source>
        <strain evidence="6 7">SIID29052-01</strain>
    </source>
</reference>
<dbReference type="NCBIfam" id="TIGR00254">
    <property type="entry name" value="GGDEF"/>
    <property type="match status" value="1"/>
</dbReference>
<dbReference type="CDD" id="cd12914">
    <property type="entry name" value="PDC1_DGC_like"/>
    <property type="match status" value="1"/>
</dbReference>
<dbReference type="InterPro" id="IPR003660">
    <property type="entry name" value="HAMP_dom"/>
</dbReference>
<dbReference type="Pfam" id="PF00990">
    <property type="entry name" value="GGDEF"/>
    <property type="match status" value="1"/>
</dbReference>
<dbReference type="EC" id="2.7.7.65" evidence="1"/>
<evidence type="ECO:0000256" key="2">
    <source>
        <dbReference type="ARBA" id="ARBA00034247"/>
    </source>
</evidence>
<dbReference type="GO" id="GO:1902201">
    <property type="term" value="P:negative regulation of bacterial-type flagellum-dependent cell motility"/>
    <property type="evidence" value="ECO:0007669"/>
    <property type="project" value="TreeGrafter"/>
</dbReference>
<keyword evidence="3" id="KW-0812">Transmembrane</keyword>
<dbReference type="PANTHER" id="PTHR45138:SF9">
    <property type="entry name" value="DIGUANYLATE CYCLASE DGCM-RELATED"/>
    <property type="match status" value="1"/>
</dbReference>
<dbReference type="GO" id="GO:0005886">
    <property type="term" value="C:plasma membrane"/>
    <property type="evidence" value="ECO:0007669"/>
    <property type="project" value="TreeGrafter"/>
</dbReference>
<dbReference type="SUPFAM" id="SSF55073">
    <property type="entry name" value="Nucleotide cyclase"/>
    <property type="match status" value="1"/>
</dbReference>
<feature type="domain" description="GGDEF" evidence="5">
    <location>
        <begin position="389"/>
        <end position="525"/>
    </location>
</feature>
<keyword evidence="3" id="KW-0472">Membrane</keyword>
<dbReference type="SMART" id="SM00304">
    <property type="entry name" value="HAMP"/>
    <property type="match status" value="1"/>
</dbReference>
<dbReference type="SUPFAM" id="SSF103190">
    <property type="entry name" value="Sensory domain-like"/>
    <property type="match status" value="1"/>
</dbReference>
<dbReference type="InterPro" id="IPR043128">
    <property type="entry name" value="Rev_trsase/Diguanyl_cyclase"/>
</dbReference>
<comment type="caution">
    <text evidence="6">The sequence shown here is derived from an EMBL/GenBank/DDBJ whole genome shotgun (WGS) entry which is preliminary data.</text>
</comment>
<evidence type="ECO:0000256" key="1">
    <source>
        <dbReference type="ARBA" id="ARBA00012528"/>
    </source>
</evidence>
<dbReference type="EMBL" id="BLTE01000012">
    <property type="protein sequence ID" value="GFK94792.1"/>
    <property type="molecule type" value="Genomic_DNA"/>
</dbReference>
<dbReference type="GO" id="GO:0043709">
    <property type="term" value="P:cell adhesion involved in single-species biofilm formation"/>
    <property type="evidence" value="ECO:0007669"/>
    <property type="project" value="TreeGrafter"/>
</dbReference>
<protein>
    <recommendedName>
        <fullName evidence="1">diguanylate cyclase</fullName>
        <ecNumber evidence="1">2.7.7.65</ecNumber>
    </recommendedName>
</protein>
<keyword evidence="7" id="KW-1185">Reference proteome</keyword>
<dbReference type="PROSITE" id="PS50887">
    <property type="entry name" value="GGDEF"/>
    <property type="match status" value="1"/>
</dbReference>
<feature type="transmembrane region" description="Helical" evidence="3">
    <location>
        <begin position="273"/>
        <end position="296"/>
    </location>
</feature>
<dbReference type="Proteomes" id="UP000494245">
    <property type="component" value="Unassembled WGS sequence"/>
</dbReference>
<reference evidence="6 7" key="2">
    <citation type="submission" date="2020-05" db="EMBL/GenBank/DDBJ databases">
        <title>Draft genome sequence of Desulfovibrio sp. strainFSS-1.</title>
        <authorList>
            <person name="Shimoshige H."/>
            <person name="Kobayashi H."/>
            <person name="Maekawa T."/>
        </authorList>
    </citation>
    <scope>NUCLEOTIDE SEQUENCE [LARGE SCALE GENOMIC DNA]</scope>
    <source>
        <strain evidence="6 7">SIID29052-01</strain>
    </source>
</reference>
<dbReference type="RefSeq" id="WP_173085214.1">
    <property type="nucleotide sequence ID" value="NZ_BLTE01000012.1"/>
</dbReference>
<dbReference type="FunFam" id="3.30.70.270:FF:000001">
    <property type="entry name" value="Diguanylate cyclase domain protein"/>
    <property type="match status" value="1"/>
</dbReference>
<dbReference type="Gene3D" id="3.30.70.270">
    <property type="match status" value="1"/>
</dbReference>
<evidence type="ECO:0000256" key="3">
    <source>
        <dbReference type="SAM" id="Phobius"/>
    </source>
</evidence>
<keyword evidence="6" id="KW-0808">Transferase</keyword>
<dbReference type="InterPro" id="IPR029787">
    <property type="entry name" value="Nucleotide_cyclase"/>
</dbReference>
<evidence type="ECO:0000259" key="5">
    <source>
        <dbReference type="PROSITE" id="PS50887"/>
    </source>
</evidence>
<dbReference type="GO" id="GO:0052621">
    <property type="term" value="F:diguanylate cyclase activity"/>
    <property type="evidence" value="ECO:0007669"/>
    <property type="project" value="UniProtKB-EC"/>
</dbReference>
<proteinExistence type="predicted"/>
<accession>A0A6V8LQL2</accession>
<evidence type="ECO:0000259" key="4">
    <source>
        <dbReference type="PROSITE" id="PS50885"/>
    </source>
</evidence>
<dbReference type="Gene3D" id="3.30.450.20">
    <property type="entry name" value="PAS domain"/>
    <property type="match status" value="1"/>
</dbReference>
<dbReference type="SMART" id="SM00267">
    <property type="entry name" value="GGDEF"/>
    <property type="match status" value="1"/>
</dbReference>
<dbReference type="InterPro" id="IPR050469">
    <property type="entry name" value="Diguanylate_Cyclase"/>
</dbReference>
<dbReference type="GO" id="GO:0007165">
    <property type="term" value="P:signal transduction"/>
    <property type="evidence" value="ECO:0007669"/>
    <property type="project" value="InterPro"/>
</dbReference>
<keyword evidence="6" id="KW-0548">Nucleotidyltransferase</keyword>
<organism evidence="6 7">
    <name type="scientific">Fundidesulfovibrio magnetotacticus</name>
    <dbReference type="NCBI Taxonomy" id="2730080"/>
    <lineage>
        <taxon>Bacteria</taxon>
        <taxon>Pseudomonadati</taxon>
        <taxon>Thermodesulfobacteriota</taxon>
        <taxon>Desulfovibrionia</taxon>
        <taxon>Desulfovibrionales</taxon>
        <taxon>Desulfovibrionaceae</taxon>
        <taxon>Fundidesulfovibrio</taxon>
    </lineage>
</organism>
<dbReference type="InterPro" id="IPR000160">
    <property type="entry name" value="GGDEF_dom"/>
</dbReference>
<feature type="transmembrane region" description="Helical" evidence="3">
    <location>
        <begin position="15"/>
        <end position="36"/>
    </location>
</feature>
<feature type="domain" description="HAMP" evidence="4">
    <location>
        <begin position="297"/>
        <end position="353"/>
    </location>
</feature>
<evidence type="ECO:0000313" key="6">
    <source>
        <dbReference type="EMBL" id="GFK94792.1"/>
    </source>
</evidence>
<sequence>MLLPPSWPLRSHLRVHALVSTLLPCLLMAGFLSYYLSERLHERYAAEMLLTLKLQRHFVDTWLADRQRDVIRLADQPELKAPDPAQAEGDFRRFVAVMPEFRGLVYVDALGLTVLDTVAKPGLYLGDRVYFKEGRQGRPYITDLIVGRATGARLIIFSAPVQGPGGEFRGIVFAPISPDVIVQAVGGARLDYEGQTFLLDRVGAVVAGDEQLVPNPGAAQPSQEGLQGEAQEFTYLRRDGTAMMAMALPLSVPGWRLVAATPKETLRDAVRPVVGVVFAAGIVSFVVLLPLVLGFARRIGAVVEPLADHASQLAQGRYDLPLPALPTGRVPRELDTLARTYEIMREKIVLDVSALETMALTDALTNLPNRRYLMEEGPRLVELCARTRLSCACLLLDLDNFKAVNDLHGHATGDLVLAGVASVLRRTARGADILGRLGGEEFLLLCADTTREDALILAQRVREAVKDARIAPLNAGGVTVSVGVATLNTFVQPSGVLFDRLLVAADTAMYQAKAAGRDQVAVSPCDPDTSACTPDKR</sequence>
<keyword evidence="3" id="KW-1133">Transmembrane helix</keyword>
<dbReference type="Gene3D" id="6.10.340.10">
    <property type="match status" value="1"/>
</dbReference>
<gene>
    <name evidence="6" type="primary">adrA_2</name>
    <name evidence="6" type="ORF">NNJEOMEG_02640</name>
</gene>